<dbReference type="Gene3D" id="3.90.226.10">
    <property type="entry name" value="2-enoyl-CoA Hydratase, Chain A, domain 1"/>
    <property type="match status" value="1"/>
</dbReference>
<dbReference type="AlphaFoldDB" id="A0A7V4XSE2"/>
<dbReference type="PROSITE" id="PS00166">
    <property type="entry name" value="ENOYL_COA_HYDRATASE"/>
    <property type="match status" value="1"/>
</dbReference>
<dbReference type="SUPFAM" id="SSF52096">
    <property type="entry name" value="ClpP/crotonase"/>
    <property type="match status" value="1"/>
</dbReference>
<dbReference type="Pfam" id="PF00378">
    <property type="entry name" value="ECH_1"/>
    <property type="match status" value="1"/>
</dbReference>
<evidence type="ECO:0000256" key="1">
    <source>
        <dbReference type="ARBA" id="ARBA00005254"/>
    </source>
</evidence>
<accession>A0A7V4XSE2</accession>
<evidence type="ECO:0000313" key="3">
    <source>
        <dbReference type="EMBL" id="HGY94235.1"/>
    </source>
</evidence>
<dbReference type="InterPro" id="IPR001753">
    <property type="entry name" value="Enoyl-CoA_hydra/iso"/>
</dbReference>
<dbReference type="InterPro" id="IPR051683">
    <property type="entry name" value="Enoyl-CoA_Hydratase/Isomerase"/>
</dbReference>
<evidence type="ECO:0000256" key="2">
    <source>
        <dbReference type="RuleBase" id="RU003707"/>
    </source>
</evidence>
<name>A0A7V4XSE2_9BACT</name>
<dbReference type="InterPro" id="IPR029045">
    <property type="entry name" value="ClpP/crotonase-like_dom_sf"/>
</dbReference>
<dbReference type="GO" id="GO:0003824">
    <property type="term" value="F:catalytic activity"/>
    <property type="evidence" value="ECO:0007669"/>
    <property type="project" value="InterPro"/>
</dbReference>
<protein>
    <submittedName>
        <fullName evidence="3">Enoyl-CoA hydratase</fullName>
    </submittedName>
</protein>
<dbReference type="Gene3D" id="1.10.12.10">
    <property type="entry name" value="Lyase 2-enoyl-coa Hydratase, Chain A, domain 2"/>
    <property type="match status" value="1"/>
</dbReference>
<gene>
    <name evidence="3" type="ORF">ENW50_06065</name>
</gene>
<organism evidence="3">
    <name type="scientific">Acidobacterium capsulatum</name>
    <dbReference type="NCBI Taxonomy" id="33075"/>
    <lineage>
        <taxon>Bacteria</taxon>
        <taxon>Pseudomonadati</taxon>
        <taxon>Acidobacteriota</taxon>
        <taxon>Terriglobia</taxon>
        <taxon>Terriglobales</taxon>
        <taxon>Acidobacteriaceae</taxon>
        <taxon>Acidobacterium</taxon>
    </lineage>
</organism>
<dbReference type="PANTHER" id="PTHR42964:SF1">
    <property type="entry name" value="POLYKETIDE BIOSYNTHESIS ENOYL-COA HYDRATASE PKSH-RELATED"/>
    <property type="match status" value="1"/>
</dbReference>
<comment type="caution">
    <text evidence="3">The sequence shown here is derived from an EMBL/GenBank/DDBJ whole genome shotgun (WGS) entry which is preliminary data.</text>
</comment>
<dbReference type="InterPro" id="IPR014748">
    <property type="entry name" value="Enoyl-CoA_hydra_C"/>
</dbReference>
<comment type="similarity">
    <text evidence="1 2">Belongs to the enoyl-CoA hydratase/isomerase family.</text>
</comment>
<dbReference type="InterPro" id="IPR018376">
    <property type="entry name" value="Enoyl-CoA_hyd/isom_CS"/>
</dbReference>
<dbReference type="EMBL" id="DTKL01000033">
    <property type="protein sequence ID" value="HGY94235.1"/>
    <property type="molecule type" value="Genomic_DNA"/>
</dbReference>
<dbReference type="CDD" id="cd06558">
    <property type="entry name" value="crotonase-like"/>
    <property type="match status" value="1"/>
</dbReference>
<dbReference type="PANTHER" id="PTHR42964">
    <property type="entry name" value="ENOYL-COA HYDRATASE"/>
    <property type="match status" value="1"/>
</dbReference>
<proteinExistence type="inferred from homology"/>
<sequence length="264" mass="28287">MTDSMILVHQQSGLCRITLNRPDKRNALHPQLIGELIEAFAAVSRDASVGAVLLTGAGSAFCAGLDLEHLQSLEHKTPAEHHADSARIAELFLALYDCPKPTIAAVNGAAIAGGCGLATLCDFTLAVPRAKFGYTEVRIGFIPAIVSSFLRAQIGEKQARDLLLTGRIVEAPEALALGLVNRIVEPEELLPACEALAAELLKNSPEALAATKRLLRDQTRTALDAEITAAVQANADARLTADFREGIRSFLEKRPPQWPSLNLK</sequence>
<reference evidence="3" key="1">
    <citation type="journal article" date="2020" name="mSystems">
        <title>Genome- and Community-Level Interaction Insights into Carbon Utilization and Element Cycling Functions of Hydrothermarchaeota in Hydrothermal Sediment.</title>
        <authorList>
            <person name="Zhou Z."/>
            <person name="Liu Y."/>
            <person name="Xu W."/>
            <person name="Pan J."/>
            <person name="Luo Z.H."/>
            <person name="Li M."/>
        </authorList>
    </citation>
    <scope>NUCLEOTIDE SEQUENCE [LARGE SCALE GENOMIC DNA]</scope>
    <source>
        <strain evidence="3">SpSt-855</strain>
    </source>
</reference>